<evidence type="ECO:0000256" key="5">
    <source>
        <dbReference type="SAM" id="Coils"/>
    </source>
</evidence>
<dbReference type="Pfam" id="PF00787">
    <property type="entry name" value="PX"/>
    <property type="match status" value="1"/>
</dbReference>
<dbReference type="PROSITE" id="PS50195">
    <property type="entry name" value="PX"/>
    <property type="match status" value="1"/>
</dbReference>
<evidence type="ECO:0000313" key="9">
    <source>
        <dbReference type="EMBL" id="CAX40972.1"/>
    </source>
</evidence>
<dbReference type="VEuPathDB" id="FungiDB:CD36_60190"/>
<keyword evidence="10" id="KW-1185">Reference proteome</keyword>
<dbReference type="EMBL" id="FM992693">
    <property type="protein sequence ID" value="CAX40972.1"/>
    <property type="molecule type" value="Genomic_DNA"/>
</dbReference>
<gene>
    <name evidence="8" type="ordered locus">Cd36_60190</name>
    <name evidence="9" type="ORF">CD36_60190</name>
</gene>
<evidence type="ECO:0000259" key="6">
    <source>
        <dbReference type="PROSITE" id="PS50192"/>
    </source>
</evidence>
<dbReference type="KEGG" id="cdu:CD36_60190"/>
<accession>B9WIA9</accession>
<dbReference type="CDD" id="cd06897">
    <property type="entry name" value="PX_SNARE"/>
    <property type="match status" value="1"/>
</dbReference>
<evidence type="ECO:0000313" key="10">
    <source>
        <dbReference type="Proteomes" id="UP000002605"/>
    </source>
</evidence>
<dbReference type="RefSeq" id="XP_002420821.1">
    <property type="nucleotide sequence ID" value="XM_002420776.1"/>
</dbReference>
<dbReference type="AlphaFoldDB" id="B9WIA9"/>
<dbReference type="InterPro" id="IPR001683">
    <property type="entry name" value="PX_dom"/>
</dbReference>
<dbReference type="CDD" id="cd15858">
    <property type="entry name" value="SNARE_VAM7"/>
    <property type="match status" value="1"/>
</dbReference>
<feature type="domain" description="PX" evidence="7">
    <location>
        <begin position="1"/>
        <end position="112"/>
    </location>
</feature>
<reference evidence="9 10" key="1">
    <citation type="journal article" date="2009" name="Genome Res.">
        <title>Comparative genomics of the fungal pathogens Candida dubliniensis and Candida albicans.</title>
        <authorList>
            <person name="Jackson A.P."/>
            <person name="Gamble J.A."/>
            <person name="Yeomans T."/>
            <person name="Moran G.P."/>
            <person name="Saunders D."/>
            <person name="Harris D."/>
            <person name="Aslett M."/>
            <person name="Barrell J.F."/>
            <person name="Butler G."/>
            <person name="Citiulo F."/>
            <person name="Coleman D.C."/>
            <person name="de Groot P.W.J."/>
            <person name="Goodwin T.J."/>
            <person name="Quail M.A."/>
            <person name="McQuillan J."/>
            <person name="Munro C.A."/>
            <person name="Pain A."/>
            <person name="Poulter R.T."/>
            <person name="Rajandream M.A."/>
            <person name="Renauld H."/>
            <person name="Spiering M.J."/>
            <person name="Tivey A."/>
            <person name="Gow N.A.R."/>
            <person name="Barrell B."/>
            <person name="Sullivan D.J."/>
            <person name="Berriman M."/>
        </authorList>
    </citation>
    <scope>NUCLEOTIDE SEQUENCE [LARGE SCALE GENOMIC DNA]</scope>
    <source>
        <strain evidence="10">CD36 / ATCC MYA-646 / CBS 7987 / NCPF 3949 / NRRL Y-17841</strain>
    </source>
</reference>
<dbReference type="GO" id="GO:0016192">
    <property type="term" value="P:vesicle-mediated transport"/>
    <property type="evidence" value="ECO:0007669"/>
    <property type="project" value="UniProtKB-ARBA"/>
</dbReference>
<dbReference type="PROSITE" id="PS50192">
    <property type="entry name" value="T_SNARE"/>
    <property type="match status" value="1"/>
</dbReference>
<dbReference type="GO" id="GO:0007034">
    <property type="term" value="P:vacuolar transport"/>
    <property type="evidence" value="ECO:0007669"/>
    <property type="project" value="UniProtKB-ARBA"/>
</dbReference>
<dbReference type="SUPFAM" id="SSF64268">
    <property type="entry name" value="PX domain"/>
    <property type="match status" value="1"/>
</dbReference>
<keyword evidence="2" id="KW-0926">Vacuole</keyword>
<dbReference type="Gene3D" id="3.30.1520.10">
    <property type="entry name" value="Phox-like domain"/>
    <property type="match status" value="1"/>
</dbReference>
<evidence type="ECO:0000259" key="7">
    <source>
        <dbReference type="PROSITE" id="PS50195"/>
    </source>
</evidence>
<evidence type="ECO:0000256" key="1">
    <source>
        <dbReference type="ARBA" id="ARBA00004116"/>
    </source>
</evidence>
<feature type="coiled-coil region" evidence="5">
    <location>
        <begin position="237"/>
        <end position="292"/>
    </location>
</feature>
<dbReference type="GO" id="GO:0035091">
    <property type="term" value="F:phosphatidylinositol binding"/>
    <property type="evidence" value="ECO:0007669"/>
    <property type="project" value="InterPro"/>
</dbReference>
<dbReference type="OrthoDB" id="428895at2759"/>
<dbReference type="GO" id="GO:0097576">
    <property type="term" value="P:vacuole fusion"/>
    <property type="evidence" value="ECO:0007669"/>
    <property type="project" value="UniProtKB-ARBA"/>
</dbReference>
<feature type="domain" description="T-SNARE coiled-coil homology" evidence="6">
    <location>
        <begin position="234"/>
        <end position="296"/>
    </location>
</feature>
<dbReference type="eggNOG" id="KOG3202">
    <property type="taxonomic scope" value="Eukaryota"/>
</dbReference>
<dbReference type="Gene3D" id="1.20.5.110">
    <property type="match status" value="1"/>
</dbReference>
<dbReference type="InterPro" id="IPR000727">
    <property type="entry name" value="T_SNARE_dom"/>
</dbReference>
<dbReference type="FunFam" id="1.20.5.110:FF:000058">
    <property type="entry name" value="VAM7p Vacuolar SNARE protein"/>
    <property type="match status" value="1"/>
</dbReference>
<dbReference type="CGD" id="CAL0000169331">
    <property type="gene designation" value="Cd36_60190"/>
</dbReference>
<evidence type="ECO:0000313" key="8">
    <source>
        <dbReference type="CGD" id="CAL0000169331"/>
    </source>
</evidence>
<comment type="subcellular location">
    <subcellularLocation>
        <location evidence="1">Vacuole</location>
    </subcellularLocation>
</comment>
<dbReference type="SMART" id="SM00312">
    <property type="entry name" value="PX"/>
    <property type="match status" value="1"/>
</dbReference>
<dbReference type="HOGENOM" id="CLU_033748_1_0_1"/>
<dbReference type="SMART" id="SM00397">
    <property type="entry name" value="t_SNARE"/>
    <property type="match status" value="1"/>
</dbReference>
<evidence type="ECO:0000256" key="4">
    <source>
        <dbReference type="ARBA" id="ARBA00054927"/>
    </source>
</evidence>
<proteinExistence type="predicted"/>
<protein>
    <submittedName>
        <fullName evidence="9">Vacuolar morphogenesis protein, putative</fullName>
    </submittedName>
</protein>
<organism evidence="9 10">
    <name type="scientific">Candida dubliniensis (strain CD36 / ATCC MYA-646 / CBS 7987 / NCPF 3949 / NRRL Y-17841)</name>
    <name type="common">Yeast</name>
    <dbReference type="NCBI Taxonomy" id="573826"/>
    <lineage>
        <taxon>Eukaryota</taxon>
        <taxon>Fungi</taxon>
        <taxon>Dikarya</taxon>
        <taxon>Ascomycota</taxon>
        <taxon>Saccharomycotina</taxon>
        <taxon>Pichiomycetes</taxon>
        <taxon>Debaryomycetaceae</taxon>
        <taxon>Candida/Lodderomyces clade</taxon>
        <taxon>Candida</taxon>
    </lineage>
</organism>
<evidence type="ECO:0000256" key="3">
    <source>
        <dbReference type="ARBA" id="ARBA00023054"/>
    </source>
</evidence>
<evidence type="ECO:0000256" key="2">
    <source>
        <dbReference type="ARBA" id="ARBA00022554"/>
    </source>
</evidence>
<comment type="function">
    <text evidence="4">Essential for proper morphogenesis of the vacuole. May exist as structural reinforcement on the surface of the vacuolar membrane and be required for maintenance against rupture by osmotic pressure.</text>
</comment>
<sequence length="297" mass="34508">MSTIITIPHEVEVGGSTYYQINIKLPLRSFTIKKRYSEFQQLVLDLSRNLGIDSRDFPYDLPGKRINWLNKASIIEERKVGLAEFLNNIIQDSTLQNEREVLSFLQLPSNFRFTKDMLQNNRADLDSVQNNWHDVYRKLKSDILNESSSSISEKIHIRDRISRVYQPRIVDLVKTIGTGDEAIKKKQLIAQLQESIDNLLAQEVPKSKRVLGGAIKETPETLPLNNHELLQHQIQIHQNQDKELNQLRALIARQKQIGELINAEVEEQNEMLDRFNEEVDYTSSKIKQARRRAKKIL</sequence>
<dbReference type="GeneID" id="8048705"/>
<keyword evidence="3 5" id="KW-0175">Coiled coil</keyword>
<dbReference type="GO" id="GO:0000329">
    <property type="term" value="C:fungal-type vacuole membrane"/>
    <property type="evidence" value="ECO:0007669"/>
    <property type="project" value="UniProtKB-ARBA"/>
</dbReference>
<dbReference type="SUPFAM" id="SSF58038">
    <property type="entry name" value="SNARE fusion complex"/>
    <property type="match status" value="1"/>
</dbReference>
<dbReference type="InterPro" id="IPR036871">
    <property type="entry name" value="PX_dom_sf"/>
</dbReference>
<name>B9WIA9_CANDC</name>
<dbReference type="Proteomes" id="UP000002605">
    <property type="component" value="Chromosome 6"/>
</dbReference>